<dbReference type="GO" id="GO:0016747">
    <property type="term" value="F:acyltransferase activity, transferring groups other than amino-acyl groups"/>
    <property type="evidence" value="ECO:0007669"/>
    <property type="project" value="TreeGrafter"/>
</dbReference>
<dbReference type="PANTHER" id="PTHR48098:SF1">
    <property type="entry name" value="DIACYLGLYCEROL ACYLTRANSFERASE_MYCOLYLTRANSFERASE AG85A"/>
    <property type="match status" value="1"/>
</dbReference>
<evidence type="ECO:0000313" key="3">
    <source>
        <dbReference type="Proteomes" id="UP000053024"/>
    </source>
</evidence>
<gene>
    <name evidence="2" type="ORF">AQJ66_01960</name>
</gene>
<dbReference type="InterPro" id="IPR000801">
    <property type="entry name" value="Esterase-like"/>
</dbReference>
<keyword evidence="3" id="KW-1185">Reference proteome</keyword>
<accession>A0A101TCL9</accession>
<feature type="chain" id="PRO_5039361068" description="Esterase" evidence="1">
    <location>
        <begin position="17"/>
        <end position="319"/>
    </location>
</feature>
<reference evidence="2 3" key="1">
    <citation type="submission" date="2015-10" db="EMBL/GenBank/DDBJ databases">
        <title>Draft genome sequence of Streptomyces bungoensis DSM 41781, type strain for the species Streptomyces bungoensis.</title>
        <authorList>
            <person name="Ruckert C."/>
            <person name="Winkler A."/>
            <person name="Kalinowski J."/>
            <person name="Kampfer P."/>
            <person name="Glaeser S."/>
        </authorList>
    </citation>
    <scope>NUCLEOTIDE SEQUENCE [LARGE SCALE GENOMIC DNA]</scope>
    <source>
        <strain evidence="2 3">DSM 41781</strain>
    </source>
</reference>
<dbReference type="SUPFAM" id="SSF53474">
    <property type="entry name" value="alpha/beta-Hydrolases"/>
    <property type="match status" value="1"/>
</dbReference>
<protein>
    <recommendedName>
        <fullName evidence="4">Esterase</fullName>
    </recommendedName>
</protein>
<dbReference type="Proteomes" id="UP000053024">
    <property type="component" value="Unassembled WGS sequence"/>
</dbReference>
<dbReference type="STRING" id="285568.AQJ66_01960"/>
<evidence type="ECO:0008006" key="4">
    <source>
        <dbReference type="Google" id="ProtNLM"/>
    </source>
</evidence>
<keyword evidence="1" id="KW-0732">Signal</keyword>
<proteinExistence type="predicted"/>
<comment type="caution">
    <text evidence="2">The sequence shown here is derived from an EMBL/GenBank/DDBJ whole genome shotgun (WGS) entry which is preliminary data.</text>
</comment>
<dbReference type="Pfam" id="PF00756">
    <property type="entry name" value="Esterase"/>
    <property type="match status" value="1"/>
</dbReference>
<dbReference type="PANTHER" id="PTHR48098">
    <property type="entry name" value="ENTEROCHELIN ESTERASE-RELATED"/>
    <property type="match status" value="1"/>
</dbReference>
<feature type="signal peptide" evidence="1">
    <location>
        <begin position="1"/>
        <end position="16"/>
    </location>
</feature>
<dbReference type="AlphaFoldDB" id="A0A101TCL9"/>
<name>A0A101TCL9_9ACTN</name>
<dbReference type="InterPro" id="IPR029058">
    <property type="entry name" value="AB_hydrolase_fold"/>
</dbReference>
<dbReference type="InterPro" id="IPR050583">
    <property type="entry name" value="Mycobacterial_A85_antigen"/>
</dbReference>
<dbReference type="Gene3D" id="3.40.50.1820">
    <property type="entry name" value="alpha/beta hydrolase"/>
    <property type="match status" value="1"/>
</dbReference>
<sequence>MGVLLAAALLSTEAHAAEQKPDAVHWPHRVEARLTGVKVIDKRMRDLMVSSPAMGISIPVRVILPASWSENPRATYPVVYMFHGGDDDYTSWTRETDVEALAKNADALIVMPDAGRNGYYSDWFAGNPRWETFHTHELVRLMEKKFRASRTRAVVGLSMGGFGALNYAAHNRGMFRYVASMSSYVDLNDPAVRLELALGTGKEGIDIKDVWGDPVKNADVWRAHNPAAMPGAFRGTHVHLSAGTSEPGPLDKGSASGVLLASVLGEAPLSGQMDRFARSLRSQGVDVTTHLYTPGTHSWPYWQAELHDIWPSVMKSIGR</sequence>
<evidence type="ECO:0000313" key="2">
    <source>
        <dbReference type="EMBL" id="KUN89856.1"/>
    </source>
</evidence>
<evidence type="ECO:0000256" key="1">
    <source>
        <dbReference type="SAM" id="SignalP"/>
    </source>
</evidence>
<dbReference type="EMBL" id="LMWX01000003">
    <property type="protein sequence ID" value="KUN89856.1"/>
    <property type="molecule type" value="Genomic_DNA"/>
</dbReference>
<organism evidence="2 3">
    <name type="scientific">Streptomyces bungoensis</name>
    <dbReference type="NCBI Taxonomy" id="285568"/>
    <lineage>
        <taxon>Bacteria</taxon>
        <taxon>Bacillati</taxon>
        <taxon>Actinomycetota</taxon>
        <taxon>Actinomycetes</taxon>
        <taxon>Kitasatosporales</taxon>
        <taxon>Streptomycetaceae</taxon>
        <taxon>Streptomyces</taxon>
    </lineage>
</organism>